<evidence type="ECO:0000313" key="1">
    <source>
        <dbReference type="EMBL" id="KAL2278223.1"/>
    </source>
</evidence>
<evidence type="ECO:0000313" key="2">
    <source>
        <dbReference type="Proteomes" id="UP001600888"/>
    </source>
</evidence>
<protein>
    <recommendedName>
        <fullName evidence="3">C2H2-type domain-containing protein</fullName>
    </recommendedName>
</protein>
<comment type="caution">
    <text evidence="1">The sequence shown here is derived from an EMBL/GenBank/DDBJ whole genome shotgun (WGS) entry which is preliminary data.</text>
</comment>
<evidence type="ECO:0008006" key="3">
    <source>
        <dbReference type="Google" id="ProtNLM"/>
    </source>
</evidence>
<reference evidence="1 2" key="1">
    <citation type="submission" date="2024-03" db="EMBL/GenBank/DDBJ databases">
        <title>A high-quality draft genome sequence of Diaporthe vaccinii, a causative agent of upright dieback and viscid rot disease in cranberry plants.</title>
        <authorList>
            <person name="Sarrasin M."/>
            <person name="Lang B.F."/>
            <person name="Burger G."/>
        </authorList>
    </citation>
    <scope>NUCLEOTIDE SEQUENCE [LARGE SCALE GENOMIC DNA]</scope>
    <source>
        <strain evidence="1 2">IS7</strain>
    </source>
</reference>
<organism evidence="1 2">
    <name type="scientific">Diaporthe vaccinii</name>
    <dbReference type="NCBI Taxonomy" id="105482"/>
    <lineage>
        <taxon>Eukaryota</taxon>
        <taxon>Fungi</taxon>
        <taxon>Dikarya</taxon>
        <taxon>Ascomycota</taxon>
        <taxon>Pezizomycotina</taxon>
        <taxon>Sordariomycetes</taxon>
        <taxon>Sordariomycetidae</taxon>
        <taxon>Diaporthales</taxon>
        <taxon>Diaporthaceae</taxon>
        <taxon>Diaporthe</taxon>
        <taxon>Diaporthe eres species complex</taxon>
    </lineage>
</organism>
<name>A0ABR4E724_9PEZI</name>
<dbReference type="EMBL" id="JBAWTH010000089">
    <property type="protein sequence ID" value="KAL2278223.1"/>
    <property type="molecule type" value="Genomic_DNA"/>
</dbReference>
<gene>
    <name evidence="1" type="ORF">FJTKL_14636</name>
</gene>
<sequence>MFRLAETSTSLVAVVSTRDTSLPPSAPGGCPRPRQNKIAPCASLRGRIQRRCAPFPFIPGAGRPLRGGRPPTAGCVVGPGDLGGPGEGIPSVLSSHGGVLGAHHAMVSSSSELVPAGVLSSPVEASRHIVFMCEQCVRPFFSHPEHRGHVPGWTIYLS</sequence>
<keyword evidence="2" id="KW-1185">Reference proteome</keyword>
<proteinExistence type="predicted"/>
<accession>A0ABR4E724</accession>
<dbReference type="Proteomes" id="UP001600888">
    <property type="component" value="Unassembled WGS sequence"/>
</dbReference>